<dbReference type="PANTHER" id="PTHR33222">
    <property type="match status" value="1"/>
</dbReference>
<sequence length="179" mass="19765">MWCVELQSFTGLTQYIKPQSSPDTRQSKFLFLALSAKSLFEFEAVRNPSNRPKSNFSSANHMASIITTKLPLPPLFVSERRPFSTPPQQSSFSAIGEGKGRVAVVAKATGESTESSTSLSIVKSVQSVAIDKLPLIPSALEFIGILFSSWFIYRYLLFKPDREELGQTINKSIADILGQ</sequence>
<evidence type="ECO:0000313" key="4">
    <source>
        <dbReference type="Proteomes" id="UP001188597"/>
    </source>
</evidence>
<name>A0AA89AD20_9ASTE</name>
<evidence type="ECO:0000259" key="2">
    <source>
        <dbReference type="Pfam" id="PF14159"/>
    </source>
</evidence>
<dbReference type="InterPro" id="IPR025564">
    <property type="entry name" value="CAAD_dom"/>
</dbReference>
<dbReference type="Pfam" id="PF14159">
    <property type="entry name" value="CAAD"/>
    <property type="match status" value="1"/>
</dbReference>
<reference evidence="3" key="1">
    <citation type="submission" date="2022-12" db="EMBL/GenBank/DDBJ databases">
        <title>Draft genome assemblies for two species of Escallonia (Escalloniales).</title>
        <authorList>
            <person name="Chanderbali A."/>
            <person name="Dervinis C."/>
            <person name="Anghel I."/>
            <person name="Soltis D."/>
            <person name="Soltis P."/>
            <person name="Zapata F."/>
        </authorList>
    </citation>
    <scope>NUCLEOTIDE SEQUENCE</scope>
    <source>
        <strain evidence="3">UCBG64.0493</strain>
        <tissue evidence="3">Leaf</tissue>
    </source>
</reference>
<proteinExistence type="predicted"/>
<evidence type="ECO:0000313" key="3">
    <source>
        <dbReference type="EMBL" id="KAK2999339.1"/>
    </source>
</evidence>
<dbReference type="Proteomes" id="UP001188597">
    <property type="component" value="Unassembled WGS sequence"/>
</dbReference>
<evidence type="ECO:0000256" key="1">
    <source>
        <dbReference type="ARBA" id="ARBA00004141"/>
    </source>
</evidence>
<comment type="subcellular location">
    <subcellularLocation>
        <location evidence="1">Membrane</location>
        <topology evidence="1">Multi-pass membrane protein</topology>
    </subcellularLocation>
</comment>
<comment type="caution">
    <text evidence="3">The sequence shown here is derived from an EMBL/GenBank/DDBJ whole genome shotgun (WGS) entry which is preliminary data.</text>
</comment>
<organism evidence="3 4">
    <name type="scientific">Escallonia herrerae</name>
    <dbReference type="NCBI Taxonomy" id="1293975"/>
    <lineage>
        <taxon>Eukaryota</taxon>
        <taxon>Viridiplantae</taxon>
        <taxon>Streptophyta</taxon>
        <taxon>Embryophyta</taxon>
        <taxon>Tracheophyta</taxon>
        <taxon>Spermatophyta</taxon>
        <taxon>Magnoliopsida</taxon>
        <taxon>eudicotyledons</taxon>
        <taxon>Gunneridae</taxon>
        <taxon>Pentapetalae</taxon>
        <taxon>asterids</taxon>
        <taxon>campanulids</taxon>
        <taxon>Escalloniales</taxon>
        <taxon>Escalloniaceae</taxon>
        <taxon>Escallonia</taxon>
    </lineage>
</organism>
<keyword evidence="4" id="KW-1185">Reference proteome</keyword>
<gene>
    <name evidence="3" type="ORF">RJ639_024496</name>
</gene>
<dbReference type="EMBL" id="JAVXUP010003314">
    <property type="protein sequence ID" value="KAK2999339.1"/>
    <property type="molecule type" value="Genomic_DNA"/>
</dbReference>
<dbReference type="InterPro" id="IPR033344">
    <property type="entry name" value="CURT1"/>
</dbReference>
<dbReference type="PANTHER" id="PTHR33222:SF3">
    <property type="entry name" value="PROTEIN CURVATURE THYLAKOID 1C, CHLOROPLASTIC"/>
    <property type="match status" value="1"/>
</dbReference>
<dbReference type="AlphaFoldDB" id="A0AA89AD20"/>
<protein>
    <recommendedName>
        <fullName evidence="2">Cyanobacterial aminoacyl-tRNA synthetase CAAD domain-containing protein</fullName>
    </recommendedName>
</protein>
<feature type="domain" description="Cyanobacterial aminoacyl-tRNA synthetase CAAD" evidence="2">
    <location>
        <begin position="128"/>
        <end position="178"/>
    </location>
</feature>
<accession>A0AA89AD20</accession>
<dbReference type="GO" id="GO:0009535">
    <property type="term" value="C:chloroplast thylakoid membrane"/>
    <property type="evidence" value="ECO:0007669"/>
    <property type="project" value="TreeGrafter"/>
</dbReference>